<gene>
    <name evidence="2" type="ORF">CEURO_LOCUS20693</name>
</gene>
<feature type="compositionally biased region" description="Polar residues" evidence="1">
    <location>
        <begin position="57"/>
        <end position="73"/>
    </location>
</feature>
<organism evidence="2 3">
    <name type="scientific">Cuscuta europaea</name>
    <name type="common">European dodder</name>
    <dbReference type="NCBI Taxonomy" id="41803"/>
    <lineage>
        <taxon>Eukaryota</taxon>
        <taxon>Viridiplantae</taxon>
        <taxon>Streptophyta</taxon>
        <taxon>Embryophyta</taxon>
        <taxon>Tracheophyta</taxon>
        <taxon>Spermatophyta</taxon>
        <taxon>Magnoliopsida</taxon>
        <taxon>eudicotyledons</taxon>
        <taxon>Gunneridae</taxon>
        <taxon>Pentapetalae</taxon>
        <taxon>asterids</taxon>
        <taxon>lamiids</taxon>
        <taxon>Solanales</taxon>
        <taxon>Convolvulaceae</taxon>
        <taxon>Cuscuteae</taxon>
        <taxon>Cuscuta</taxon>
        <taxon>Cuscuta subgen. Cuscuta</taxon>
    </lineage>
</organism>
<proteinExistence type="predicted"/>
<keyword evidence="3" id="KW-1185">Reference proteome</keyword>
<evidence type="ECO:0000313" key="3">
    <source>
        <dbReference type="Proteomes" id="UP001152484"/>
    </source>
</evidence>
<sequence>MSAKQNTKTTEKNILFSKTSTSSSSSSLKVASTSTATGDGELPPSPTLSTFSPSSPHVNPSKKNSSLKSDTSFPMISIQEDDVKKQVRPPVSTVTLQRLGCVLAETRRVDRGCGRCERKIFLKKDKRDYK</sequence>
<feature type="non-terminal residue" evidence="2">
    <location>
        <position position="130"/>
    </location>
</feature>
<accession>A0A9P1EMT8</accession>
<dbReference type="AlphaFoldDB" id="A0A9P1EMT8"/>
<evidence type="ECO:0000256" key="1">
    <source>
        <dbReference type="SAM" id="MobiDB-lite"/>
    </source>
</evidence>
<dbReference type="Proteomes" id="UP001152484">
    <property type="component" value="Unassembled WGS sequence"/>
</dbReference>
<name>A0A9P1EMT8_CUSEU</name>
<dbReference type="EMBL" id="CAMAPE010000065">
    <property type="protein sequence ID" value="CAH9115136.1"/>
    <property type="molecule type" value="Genomic_DNA"/>
</dbReference>
<reference evidence="2" key="1">
    <citation type="submission" date="2022-07" db="EMBL/GenBank/DDBJ databases">
        <authorList>
            <person name="Macas J."/>
            <person name="Novak P."/>
            <person name="Neumann P."/>
        </authorList>
    </citation>
    <scope>NUCLEOTIDE SEQUENCE</scope>
</reference>
<evidence type="ECO:0000313" key="2">
    <source>
        <dbReference type="EMBL" id="CAH9115136.1"/>
    </source>
</evidence>
<feature type="compositionally biased region" description="Low complexity" evidence="1">
    <location>
        <begin position="47"/>
        <end position="56"/>
    </location>
</feature>
<protein>
    <submittedName>
        <fullName evidence="2">Uncharacterized protein</fullName>
    </submittedName>
</protein>
<feature type="region of interest" description="Disordered" evidence="1">
    <location>
        <begin position="1"/>
        <end position="73"/>
    </location>
</feature>
<comment type="caution">
    <text evidence="2">The sequence shown here is derived from an EMBL/GenBank/DDBJ whole genome shotgun (WGS) entry which is preliminary data.</text>
</comment>
<feature type="compositionally biased region" description="Low complexity" evidence="1">
    <location>
        <begin position="17"/>
        <end position="37"/>
    </location>
</feature>